<comment type="caution">
    <text evidence="8">The sequence shown here is derived from an EMBL/GenBank/DDBJ whole genome shotgun (WGS) entry which is preliminary data.</text>
</comment>
<sequence length="735" mass="81309">MPRTADYPECEMMKCTDNDLSTDVGGGEPMNYLDDVTFIFTMTEIEAFMASSSPDDLHGEQEKTMVDSTTSLKTMLRIADLHECEMMKCTDNALSTNVDGEPFPSNGHDHSESYSDGQIPSPLTAIKPNPSSLRLFKKPFETPALPVGLGHRLRRRAAQPKAKDCWWKLDKVEDLWKEFATSESARKIVKLKAFNKFENTSDALSAATLLIDSKPSKGLRKFLRTHCDGETLAVADSKLGNAIKEKLKIDCLHNNAVMELMRGLRNQLTELISGLAVQDLAPMSLGLSHSLSRYKLKFSPDKVDTMIIQAIGLLDDLDKELNTYAMRVREWYGWHFPELAKIVQDNIQYAKVVKLMGNRTNAVNLDFSEVLSEETEAELKEAAVISMGTEVSDLDLANIKELCDQVLALSEYRAQLYDYLKSRMNTIAPNLTALVGELVGARLIAHGGSLLNLAKQPGSTVQILGAEKALFRALKTKHATPKYGLIFHASLIGQAAPKIKGKISRSLAAKTALAIRYDALGDGQDNTMGLENRAKLEARLRVLEGRELGRSAGSTKGKPKIEFYDKARKKGAGALITPAKTYNPSADLVFGQTTDLAPSKQATEQEATLRKKRKHEEAELEPTGEASEDPPVEEGKGEGEKRKKKKKKVELGSTGDQISTSEAEEQTKKKKKKKKDKTPGAELVNQDNIAAPESEEELSRKEKKKKKKKKQAEEEEAAGDTSNRKKDKKKKDKGL</sequence>
<dbReference type="AlphaFoldDB" id="A0AAV8RUW7"/>
<evidence type="ECO:0000313" key="9">
    <source>
        <dbReference type="Proteomes" id="UP001222027"/>
    </source>
</evidence>
<organism evidence="8 9">
    <name type="scientific">Ensete ventricosum</name>
    <name type="common">Abyssinian banana</name>
    <name type="synonym">Musa ensete</name>
    <dbReference type="NCBI Taxonomy" id="4639"/>
    <lineage>
        <taxon>Eukaryota</taxon>
        <taxon>Viridiplantae</taxon>
        <taxon>Streptophyta</taxon>
        <taxon>Embryophyta</taxon>
        <taxon>Tracheophyta</taxon>
        <taxon>Spermatophyta</taxon>
        <taxon>Magnoliopsida</taxon>
        <taxon>Liliopsida</taxon>
        <taxon>Zingiberales</taxon>
        <taxon>Musaceae</taxon>
        <taxon>Ensete</taxon>
    </lineage>
</organism>
<reference evidence="8 9" key="1">
    <citation type="submission" date="2022-12" db="EMBL/GenBank/DDBJ databases">
        <title>Chromosome-scale assembly of the Ensete ventricosum genome.</title>
        <authorList>
            <person name="Dussert Y."/>
            <person name="Stocks J."/>
            <person name="Wendawek A."/>
            <person name="Woldeyes F."/>
            <person name="Nichols R.A."/>
            <person name="Borrell J.S."/>
        </authorList>
    </citation>
    <scope>NUCLEOTIDE SEQUENCE [LARGE SCALE GENOMIC DNA]</scope>
    <source>
        <strain evidence="9">cv. Maze</strain>
        <tissue evidence="8">Seeds</tissue>
    </source>
</reference>
<proteinExistence type="inferred from homology"/>
<evidence type="ECO:0000256" key="2">
    <source>
        <dbReference type="ARBA" id="ARBA00009211"/>
    </source>
</evidence>
<dbReference type="InterPro" id="IPR045056">
    <property type="entry name" value="Nop56/Nop58"/>
</dbReference>
<dbReference type="InterPro" id="IPR002687">
    <property type="entry name" value="Nop_dom"/>
</dbReference>
<dbReference type="GO" id="GO:0032040">
    <property type="term" value="C:small-subunit processome"/>
    <property type="evidence" value="ECO:0007669"/>
    <property type="project" value="InterPro"/>
</dbReference>
<evidence type="ECO:0000256" key="3">
    <source>
        <dbReference type="ARBA" id="ARBA00022517"/>
    </source>
</evidence>
<comment type="function">
    <text evidence="5">Required for 60S ribosomal subunit biogenesis.</text>
</comment>
<evidence type="ECO:0000256" key="4">
    <source>
        <dbReference type="ARBA" id="ARBA00023242"/>
    </source>
</evidence>
<feature type="region of interest" description="Disordered" evidence="6">
    <location>
        <begin position="97"/>
        <end position="123"/>
    </location>
</feature>
<evidence type="ECO:0000313" key="8">
    <source>
        <dbReference type="EMBL" id="KAJ8509758.1"/>
    </source>
</evidence>
<feature type="region of interest" description="Disordered" evidence="6">
    <location>
        <begin position="594"/>
        <end position="735"/>
    </location>
</feature>
<comment type="similarity">
    <text evidence="2">Belongs to the NOP5/NOP56 family.</text>
</comment>
<evidence type="ECO:0000256" key="5">
    <source>
        <dbReference type="ARBA" id="ARBA00058481"/>
    </source>
</evidence>
<dbReference type="GO" id="GO:0042254">
    <property type="term" value="P:ribosome biogenesis"/>
    <property type="evidence" value="ECO:0007669"/>
    <property type="project" value="UniProtKB-KW"/>
</dbReference>
<accession>A0AAV8RUW7</accession>
<evidence type="ECO:0000259" key="7">
    <source>
        <dbReference type="PROSITE" id="PS51358"/>
    </source>
</evidence>
<dbReference type="GO" id="GO:0030515">
    <property type="term" value="F:snoRNA binding"/>
    <property type="evidence" value="ECO:0007669"/>
    <property type="project" value="InterPro"/>
</dbReference>
<comment type="subcellular location">
    <subcellularLocation>
        <location evidence="1">Nucleus</location>
        <location evidence="1">Nucleolus</location>
    </subcellularLocation>
</comment>
<keyword evidence="9" id="KW-1185">Reference proteome</keyword>
<dbReference type="InterPro" id="IPR012976">
    <property type="entry name" value="NOSIC"/>
</dbReference>
<dbReference type="SUPFAM" id="SSF89124">
    <property type="entry name" value="Nop domain"/>
    <property type="match status" value="1"/>
</dbReference>
<dbReference type="InterPro" id="IPR036070">
    <property type="entry name" value="Nop_dom_sf"/>
</dbReference>
<dbReference type="Proteomes" id="UP001222027">
    <property type="component" value="Unassembled WGS sequence"/>
</dbReference>
<dbReference type="SMART" id="SM00931">
    <property type="entry name" value="NOSIC"/>
    <property type="match status" value="1"/>
</dbReference>
<dbReference type="Gene3D" id="1.10.246.90">
    <property type="entry name" value="Nop domain"/>
    <property type="match status" value="1"/>
</dbReference>
<dbReference type="GO" id="GO:0031428">
    <property type="term" value="C:box C/D methylation guide snoRNP complex"/>
    <property type="evidence" value="ECO:0007669"/>
    <property type="project" value="InterPro"/>
</dbReference>
<dbReference type="EMBL" id="JAQQAF010000001">
    <property type="protein sequence ID" value="KAJ8509758.1"/>
    <property type="molecule type" value="Genomic_DNA"/>
</dbReference>
<dbReference type="PROSITE" id="PS51358">
    <property type="entry name" value="NOP"/>
    <property type="match status" value="1"/>
</dbReference>
<evidence type="ECO:0000256" key="1">
    <source>
        <dbReference type="ARBA" id="ARBA00004604"/>
    </source>
</evidence>
<dbReference type="FunFam" id="1.10.246.90:FF:000004">
    <property type="entry name" value="Nucleolar protein 58"/>
    <property type="match status" value="1"/>
</dbReference>
<dbReference type="FunFam" id="1.10.287.4070:FF:000001">
    <property type="entry name" value="Probable Nucleolar protein 58"/>
    <property type="match status" value="1"/>
</dbReference>
<dbReference type="InterPro" id="IPR012974">
    <property type="entry name" value="NOP58/56_N"/>
</dbReference>
<gene>
    <name evidence="8" type="ORF">OPV22_000192</name>
</gene>
<dbReference type="Pfam" id="PF08156">
    <property type="entry name" value="NOP5NT"/>
    <property type="match status" value="1"/>
</dbReference>
<dbReference type="PANTHER" id="PTHR10894:SF1">
    <property type="entry name" value="NUCLEOLAR PROTEIN 58"/>
    <property type="match status" value="1"/>
</dbReference>
<feature type="compositionally biased region" description="Basic residues" evidence="6">
    <location>
        <begin position="725"/>
        <end position="735"/>
    </location>
</feature>
<feature type="compositionally biased region" description="Acidic residues" evidence="6">
    <location>
        <begin position="618"/>
        <end position="632"/>
    </location>
</feature>
<evidence type="ECO:0000256" key="6">
    <source>
        <dbReference type="SAM" id="MobiDB-lite"/>
    </source>
</evidence>
<dbReference type="PANTHER" id="PTHR10894">
    <property type="entry name" value="NUCLEOLAR PROTEIN 5 NUCLEOLAR PROTEIN NOP5 NOP58"/>
    <property type="match status" value="1"/>
</dbReference>
<dbReference type="Pfam" id="PF01798">
    <property type="entry name" value="Nop"/>
    <property type="match status" value="1"/>
</dbReference>
<protein>
    <recommendedName>
        <fullName evidence="7">Nop domain-containing protein</fullName>
    </recommendedName>
</protein>
<keyword evidence="3" id="KW-0690">Ribosome biogenesis</keyword>
<feature type="compositionally biased region" description="Basic residues" evidence="6">
    <location>
        <begin position="701"/>
        <end position="710"/>
    </location>
</feature>
<feature type="domain" description="Nop" evidence="7">
    <location>
        <begin position="427"/>
        <end position="545"/>
    </location>
</feature>
<feature type="compositionally biased region" description="Polar residues" evidence="6">
    <location>
        <begin position="594"/>
        <end position="606"/>
    </location>
</feature>
<keyword evidence="4" id="KW-0539">Nucleus</keyword>
<dbReference type="Gene3D" id="1.10.287.4070">
    <property type="match status" value="1"/>
</dbReference>
<name>A0AAV8RUW7_ENSVE</name>
<dbReference type="InterPro" id="IPR042239">
    <property type="entry name" value="Nop_C"/>
</dbReference>